<evidence type="ECO:0000256" key="4">
    <source>
        <dbReference type="ARBA" id="ARBA00023136"/>
    </source>
</evidence>
<dbReference type="EMBL" id="AMFJ01034454">
    <property type="protein sequence ID" value="EKD29292.1"/>
    <property type="molecule type" value="Genomic_DNA"/>
</dbReference>
<protein>
    <recommendedName>
        <fullName evidence="7">DUF4870 domain-containing protein</fullName>
    </recommendedName>
</protein>
<keyword evidence="3 5" id="KW-1133">Transmembrane helix</keyword>
<organism evidence="6">
    <name type="scientific">uncultured bacterium</name>
    <name type="common">gcode 4</name>
    <dbReference type="NCBI Taxonomy" id="1234023"/>
    <lineage>
        <taxon>Bacteria</taxon>
        <taxon>environmental samples</taxon>
    </lineage>
</organism>
<evidence type="ECO:0008006" key="7">
    <source>
        <dbReference type="Google" id="ProtNLM"/>
    </source>
</evidence>
<dbReference type="AlphaFoldDB" id="K1XVN2"/>
<feature type="transmembrane region" description="Helical" evidence="5">
    <location>
        <begin position="58"/>
        <end position="86"/>
    </location>
</feature>
<feature type="transmembrane region" description="Helical" evidence="5">
    <location>
        <begin position="21"/>
        <end position="38"/>
    </location>
</feature>
<evidence type="ECO:0000256" key="3">
    <source>
        <dbReference type="ARBA" id="ARBA00022989"/>
    </source>
</evidence>
<evidence type="ECO:0000313" key="6">
    <source>
        <dbReference type="EMBL" id="EKD29292.1"/>
    </source>
</evidence>
<reference evidence="6" key="1">
    <citation type="journal article" date="2012" name="Science">
        <title>Fermentation, hydrogen, and sulfur metabolism in multiple uncultivated bacterial phyla.</title>
        <authorList>
            <person name="Wrighton K.C."/>
            <person name="Thomas B.C."/>
            <person name="Sharon I."/>
            <person name="Miller C.S."/>
            <person name="Castelle C.J."/>
            <person name="VerBerkmoes N.C."/>
            <person name="Wilkins M.J."/>
            <person name="Hettich R.L."/>
            <person name="Lipton M.S."/>
            <person name="Williams K.H."/>
            <person name="Long P.E."/>
            <person name="Banfield J.F."/>
        </authorList>
    </citation>
    <scope>NUCLEOTIDE SEQUENCE [LARGE SCALE GENOMIC DNA]</scope>
</reference>
<keyword evidence="2 5" id="KW-0812">Transmembrane</keyword>
<comment type="subcellular location">
    <subcellularLocation>
        <location evidence="1">Membrane</location>
        <topology evidence="1">Multi-pass membrane protein</topology>
    </subcellularLocation>
</comment>
<comment type="caution">
    <text evidence="6">The sequence shown here is derived from an EMBL/GenBank/DDBJ whole genome shotgun (WGS) entry which is preliminary data.</text>
</comment>
<keyword evidence="4 5" id="KW-0472">Membrane</keyword>
<evidence type="ECO:0000256" key="1">
    <source>
        <dbReference type="ARBA" id="ARBA00004141"/>
    </source>
</evidence>
<name>K1XVN2_9BACT</name>
<evidence type="ECO:0000256" key="5">
    <source>
        <dbReference type="SAM" id="Phobius"/>
    </source>
</evidence>
<sequence length="109" mass="12637">MIQEQDILDEENEGPNKEEKVLGALCYAPFGFIIPFLMQKQSEFLTFHMRQGAVIFLAYFVINFIPLPLIFGLTTLIYIGLAIFAGSRAYNGEQYMYGFMEKLFEQFKK</sequence>
<evidence type="ECO:0000256" key="2">
    <source>
        <dbReference type="ARBA" id="ARBA00022692"/>
    </source>
</evidence>
<proteinExistence type="predicted"/>
<dbReference type="Pfam" id="PF09685">
    <property type="entry name" value="MamF_MmsF"/>
    <property type="match status" value="1"/>
</dbReference>
<accession>K1XVN2</accession>
<dbReference type="InterPro" id="IPR019109">
    <property type="entry name" value="MamF_MmsF"/>
</dbReference>
<gene>
    <name evidence="6" type="ORF">ACD_78C00454G0006</name>
</gene>